<accession>A0AAQ4DSH0</accession>
<protein>
    <submittedName>
        <fullName evidence="1">Uncharacterized protein</fullName>
    </submittedName>
</protein>
<evidence type="ECO:0000313" key="2">
    <source>
        <dbReference type="Proteomes" id="UP001321473"/>
    </source>
</evidence>
<organism evidence="1 2">
    <name type="scientific">Amblyomma americanum</name>
    <name type="common">Lone star tick</name>
    <dbReference type="NCBI Taxonomy" id="6943"/>
    <lineage>
        <taxon>Eukaryota</taxon>
        <taxon>Metazoa</taxon>
        <taxon>Ecdysozoa</taxon>
        <taxon>Arthropoda</taxon>
        <taxon>Chelicerata</taxon>
        <taxon>Arachnida</taxon>
        <taxon>Acari</taxon>
        <taxon>Parasitiformes</taxon>
        <taxon>Ixodida</taxon>
        <taxon>Ixodoidea</taxon>
        <taxon>Ixodidae</taxon>
        <taxon>Amblyomminae</taxon>
        <taxon>Amblyomma</taxon>
    </lineage>
</organism>
<keyword evidence="2" id="KW-1185">Reference proteome</keyword>
<comment type="caution">
    <text evidence="1">The sequence shown here is derived from an EMBL/GenBank/DDBJ whole genome shotgun (WGS) entry which is preliminary data.</text>
</comment>
<sequence length="138" mass="14997">MKQTTRFVDFKMVSPVSSRTCACGKRRATLNRNDFGGAPCQRGYHVRAVLNGCVTAFPVETSPEESSAGVTLRLTYTGVQAKPKFSQRRQTNGGRHYVALCNGFAAAECDRCESMLASTKTQQAGPVQRQISGSSKNK</sequence>
<proteinExistence type="predicted"/>
<gene>
    <name evidence="1" type="ORF">V5799_031981</name>
</gene>
<name>A0AAQ4DSH0_AMBAM</name>
<dbReference type="AlphaFoldDB" id="A0AAQ4DSH0"/>
<dbReference type="EMBL" id="JARKHS020027428">
    <property type="protein sequence ID" value="KAK8765410.1"/>
    <property type="molecule type" value="Genomic_DNA"/>
</dbReference>
<dbReference type="Proteomes" id="UP001321473">
    <property type="component" value="Unassembled WGS sequence"/>
</dbReference>
<evidence type="ECO:0000313" key="1">
    <source>
        <dbReference type="EMBL" id="KAK8765410.1"/>
    </source>
</evidence>
<reference evidence="1 2" key="1">
    <citation type="journal article" date="2023" name="Arcadia Sci">
        <title>De novo assembly of a long-read Amblyomma americanum tick genome.</title>
        <authorList>
            <person name="Chou S."/>
            <person name="Poskanzer K.E."/>
            <person name="Rollins M."/>
            <person name="Thuy-Boun P.S."/>
        </authorList>
    </citation>
    <scope>NUCLEOTIDE SEQUENCE [LARGE SCALE GENOMIC DNA]</scope>
    <source>
        <strain evidence="1">F_SG_1</strain>
        <tissue evidence="1">Salivary glands</tissue>
    </source>
</reference>